<dbReference type="SUPFAM" id="SSF46785">
    <property type="entry name" value="Winged helix' DNA-binding domain"/>
    <property type="match status" value="1"/>
</dbReference>
<reference evidence="9" key="2">
    <citation type="submission" date="2021-04" db="EMBL/GenBank/DDBJ databases">
        <authorList>
            <person name="Gilroy R."/>
        </authorList>
    </citation>
    <scope>NUCLEOTIDE SEQUENCE</scope>
    <source>
        <strain evidence="9">5933</strain>
    </source>
</reference>
<evidence type="ECO:0000256" key="6">
    <source>
        <dbReference type="ARBA" id="ARBA00023163"/>
    </source>
</evidence>
<comment type="cofactor">
    <cofactor evidence="7">
        <name>Zn(2+)</name>
        <dbReference type="ChEBI" id="CHEBI:29105"/>
    </cofactor>
    <text evidence="7">Binds 1 zinc ion per subunit.</text>
</comment>
<comment type="cofactor">
    <cofactor evidence="8">
        <name>Mn(2+)</name>
        <dbReference type="ChEBI" id="CHEBI:29035"/>
    </cofactor>
    <cofactor evidence="8">
        <name>Fe(2+)</name>
        <dbReference type="ChEBI" id="CHEBI:29033"/>
    </cofactor>
    <text evidence="8">Binds 1 Mn(2+) or Fe(2+) ion per subunit.</text>
</comment>
<feature type="binding site" evidence="8">
    <location>
        <position position="113"/>
    </location>
    <ligand>
        <name>Fe cation</name>
        <dbReference type="ChEBI" id="CHEBI:24875"/>
    </ligand>
</feature>
<dbReference type="Proteomes" id="UP000823918">
    <property type="component" value="Unassembled WGS sequence"/>
</dbReference>
<name>A0A9D2Q4R0_9FIRM</name>
<dbReference type="GO" id="GO:0003700">
    <property type="term" value="F:DNA-binding transcription factor activity"/>
    <property type="evidence" value="ECO:0007669"/>
    <property type="project" value="InterPro"/>
</dbReference>
<dbReference type="AlphaFoldDB" id="A0A9D2Q4R0"/>
<dbReference type="Gene3D" id="1.10.10.10">
    <property type="entry name" value="Winged helix-like DNA-binding domain superfamily/Winged helix DNA-binding domain"/>
    <property type="match status" value="1"/>
</dbReference>
<dbReference type="InterPro" id="IPR036390">
    <property type="entry name" value="WH_DNA-bd_sf"/>
</dbReference>
<sequence length="133" mass="14749">MEKRNTIQKRLVLDAVCALANHPTAEQVYAEVVQHHPSISKATVYRNLNSLAQDGQLRHIPLANGADRFDHYLQPHSHIECTECGCFCDVPITCDESLDAKVEELTGYQNSTHELVFRGICPSCAHKAAHKAG</sequence>
<keyword evidence="6" id="KW-0804">Transcription</keyword>
<dbReference type="Gene3D" id="3.30.1490.190">
    <property type="match status" value="1"/>
</dbReference>
<organism evidence="9 10">
    <name type="scientific">Candidatus Ruthenibacterium merdavium</name>
    <dbReference type="NCBI Taxonomy" id="2838752"/>
    <lineage>
        <taxon>Bacteria</taxon>
        <taxon>Bacillati</taxon>
        <taxon>Bacillota</taxon>
        <taxon>Clostridia</taxon>
        <taxon>Eubacteriales</taxon>
        <taxon>Oscillospiraceae</taxon>
        <taxon>Ruthenibacterium</taxon>
    </lineage>
</organism>
<dbReference type="PANTHER" id="PTHR33202">
    <property type="entry name" value="ZINC UPTAKE REGULATION PROTEIN"/>
    <property type="match status" value="1"/>
</dbReference>
<dbReference type="InterPro" id="IPR043135">
    <property type="entry name" value="Fur_C"/>
</dbReference>
<evidence type="ECO:0000313" key="10">
    <source>
        <dbReference type="Proteomes" id="UP000823918"/>
    </source>
</evidence>
<evidence type="ECO:0000256" key="5">
    <source>
        <dbReference type="ARBA" id="ARBA00023125"/>
    </source>
</evidence>
<feature type="binding site" evidence="7">
    <location>
        <position position="121"/>
    </location>
    <ligand>
        <name>Zn(2+)</name>
        <dbReference type="ChEBI" id="CHEBI:29105"/>
    </ligand>
</feature>
<keyword evidence="2" id="KW-0678">Repressor</keyword>
<keyword evidence="5" id="KW-0238">DNA-binding</keyword>
<comment type="caution">
    <text evidence="9">The sequence shown here is derived from an EMBL/GenBank/DDBJ whole genome shotgun (WGS) entry which is preliminary data.</text>
</comment>
<gene>
    <name evidence="9" type="ORF">H9698_03810</name>
</gene>
<dbReference type="GO" id="GO:0000976">
    <property type="term" value="F:transcription cis-regulatory region binding"/>
    <property type="evidence" value="ECO:0007669"/>
    <property type="project" value="TreeGrafter"/>
</dbReference>
<keyword evidence="4" id="KW-0805">Transcription regulation</keyword>
<dbReference type="GO" id="GO:0045892">
    <property type="term" value="P:negative regulation of DNA-templated transcription"/>
    <property type="evidence" value="ECO:0007669"/>
    <property type="project" value="TreeGrafter"/>
</dbReference>
<feature type="binding site" evidence="7">
    <location>
        <position position="124"/>
    </location>
    <ligand>
        <name>Zn(2+)</name>
        <dbReference type="ChEBI" id="CHEBI:29105"/>
    </ligand>
</feature>
<keyword evidence="8" id="KW-0408">Iron</keyword>
<evidence type="ECO:0000256" key="7">
    <source>
        <dbReference type="PIRSR" id="PIRSR602481-1"/>
    </source>
</evidence>
<feature type="binding site" evidence="7">
    <location>
        <position position="84"/>
    </location>
    <ligand>
        <name>Zn(2+)</name>
        <dbReference type="ChEBI" id="CHEBI:29105"/>
    </ligand>
</feature>
<dbReference type="EMBL" id="DWWA01000020">
    <property type="protein sequence ID" value="HJC71903.1"/>
    <property type="molecule type" value="Genomic_DNA"/>
</dbReference>
<protein>
    <submittedName>
        <fullName evidence="9">Transcriptional repressor</fullName>
    </submittedName>
</protein>
<proteinExistence type="inferred from homology"/>
<dbReference type="Pfam" id="PF01475">
    <property type="entry name" value="FUR"/>
    <property type="match status" value="1"/>
</dbReference>
<dbReference type="CDD" id="cd07153">
    <property type="entry name" value="Fur_like"/>
    <property type="match status" value="1"/>
</dbReference>
<evidence type="ECO:0000256" key="8">
    <source>
        <dbReference type="PIRSR" id="PIRSR602481-2"/>
    </source>
</evidence>
<dbReference type="GO" id="GO:1900376">
    <property type="term" value="P:regulation of secondary metabolite biosynthetic process"/>
    <property type="evidence" value="ECO:0007669"/>
    <property type="project" value="TreeGrafter"/>
</dbReference>
<keyword evidence="3 7" id="KW-0862">Zinc</keyword>
<dbReference type="InterPro" id="IPR002481">
    <property type="entry name" value="FUR"/>
</dbReference>
<feature type="binding site" evidence="7">
    <location>
        <position position="81"/>
    </location>
    <ligand>
        <name>Zn(2+)</name>
        <dbReference type="ChEBI" id="CHEBI:29105"/>
    </ligand>
</feature>
<evidence type="ECO:0000256" key="4">
    <source>
        <dbReference type="ARBA" id="ARBA00023015"/>
    </source>
</evidence>
<dbReference type="PANTHER" id="PTHR33202:SF7">
    <property type="entry name" value="FERRIC UPTAKE REGULATION PROTEIN"/>
    <property type="match status" value="1"/>
</dbReference>
<dbReference type="GO" id="GO:0008270">
    <property type="term" value="F:zinc ion binding"/>
    <property type="evidence" value="ECO:0007669"/>
    <property type="project" value="TreeGrafter"/>
</dbReference>
<feature type="binding site" evidence="8">
    <location>
        <position position="96"/>
    </location>
    <ligand>
        <name>Fe cation</name>
        <dbReference type="ChEBI" id="CHEBI:24875"/>
    </ligand>
</feature>
<comment type="similarity">
    <text evidence="1">Belongs to the Fur family.</text>
</comment>
<evidence type="ECO:0000313" key="9">
    <source>
        <dbReference type="EMBL" id="HJC71903.1"/>
    </source>
</evidence>
<dbReference type="InterPro" id="IPR036388">
    <property type="entry name" value="WH-like_DNA-bd_sf"/>
</dbReference>
<evidence type="ECO:0000256" key="2">
    <source>
        <dbReference type="ARBA" id="ARBA00022491"/>
    </source>
</evidence>
<evidence type="ECO:0000256" key="1">
    <source>
        <dbReference type="ARBA" id="ARBA00007957"/>
    </source>
</evidence>
<keyword evidence="7" id="KW-0479">Metal-binding</keyword>
<evidence type="ECO:0000256" key="3">
    <source>
        <dbReference type="ARBA" id="ARBA00022833"/>
    </source>
</evidence>
<reference evidence="9" key="1">
    <citation type="journal article" date="2021" name="PeerJ">
        <title>Extensive microbial diversity within the chicken gut microbiome revealed by metagenomics and culture.</title>
        <authorList>
            <person name="Gilroy R."/>
            <person name="Ravi A."/>
            <person name="Getino M."/>
            <person name="Pursley I."/>
            <person name="Horton D.L."/>
            <person name="Alikhan N.F."/>
            <person name="Baker D."/>
            <person name="Gharbi K."/>
            <person name="Hall N."/>
            <person name="Watson M."/>
            <person name="Adriaenssens E.M."/>
            <person name="Foster-Nyarko E."/>
            <person name="Jarju S."/>
            <person name="Secka A."/>
            <person name="Antonio M."/>
            <person name="Oren A."/>
            <person name="Chaudhuri R.R."/>
            <person name="La Ragione R."/>
            <person name="Hildebrand F."/>
            <person name="Pallen M.J."/>
        </authorList>
    </citation>
    <scope>NUCLEOTIDE SEQUENCE</scope>
    <source>
        <strain evidence="9">5933</strain>
    </source>
</reference>
<accession>A0A9D2Q4R0</accession>